<reference evidence="1 2" key="1">
    <citation type="submission" date="2021-06" db="EMBL/GenBank/DDBJ databases">
        <authorList>
            <person name="Palmer J.M."/>
        </authorList>
    </citation>
    <scope>NUCLEOTIDE SEQUENCE [LARGE SCALE GENOMIC DNA]</scope>
    <source>
        <strain evidence="1 2">XC_2019</strain>
        <tissue evidence="1">Muscle</tissue>
    </source>
</reference>
<dbReference type="EMBL" id="JAHRIN010011049">
    <property type="protein sequence ID" value="MEQ2195424.1"/>
    <property type="molecule type" value="Genomic_DNA"/>
</dbReference>
<protein>
    <submittedName>
        <fullName evidence="1">Uncharacterized protein</fullName>
    </submittedName>
</protein>
<name>A0ABV0QHY3_9TELE</name>
<sequence>MKYNHEVKLFVCCPFFQLARVLESRPTVISANFSPHLRAVTRLTLRQQFTCHTGNNAPLTSPRHQMKSFYLLLAGFNSIWSQSWCFSLQKAEQRRRRPWVHQRQNQFGEYHYILQEQLDQGRFERYYRLSRTQFEDLLPHVGGQISLRDTNYRSCIPAVHIFYIHSIINIFVPKHMDEDRQNTPDKS</sequence>
<evidence type="ECO:0000313" key="1">
    <source>
        <dbReference type="EMBL" id="MEQ2195424.1"/>
    </source>
</evidence>
<gene>
    <name evidence="1" type="ORF">XENOCAPTIV_012579</name>
</gene>
<accession>A0ABV0QHY3</accession>
<comment type="caution">
    <text evidence="1">The sequence shown here is derived from an EMBL/GenBank/DDBJ whole genome shotgun (WGS) entry which is preliminary data.</text>
</comment>
<organism evidence="1 2">
    <name type="scientific">Xenoophorus captivus</name>
    <dbReference type="NCBI Taxonomy" id="1517983"/>
    <lineage>
        <taxon>Eukaryota</taxon>
        <taxon>Metazoa</taxon>
        <taxon>Chordata</taxon>
        <taxon>Craniata</taxon>
        <taxon>Vertebrata</taxon>
        <taxon>Euteleostomi</taxon>
        <taxon>Actinopterygii</taxon>
        <taxon>Neopterygii</taxon>
        <taxon>Teleostei</taxon>
        <taxon>Neoteleostei</taxon>
        <taxon>Acanthomorphata</taxon>
        <taxon>Ovalentaria</taxon>
        <taxon>Atherinomorphae</taxon>
        <taxon>Cyprinodontiformes</taxon>
        <taxon>Goodeidae</taxon>
        <taxon>Xenoophorus</taxon>
    </lineage>
</organism>
<proteinExistence type="predicted"/>
<dbReference type="Proteomes" id="UP001434883">
    <property type="component" value="Unassembled WGS sequence"/>
</dbReference>
<keyword evidence="2" id="KW-1185">Reference proteome</keyword>
<evidence type="ECO:0000313" key="2">
    <source>
        <dbReference type="Proteomes" id="UP001434883"/>
    </source>
</evidence>